<comment type="subcellular location">
    <subcellularLocation>
        <location evidence="10">Cell membrane</location>
        <topology evidence="10">Peripheral membrane protein</topology>
        <orientation evidence="10">Cytoplasmic side</orientation>
    </subcellularLocation>
</comment>
<evidence type="ECO:0000313" key="13">
    <source>
        <dbReference type="EMBL" id="OWJ62782.1"/>
    </source>
</evidence>
<dbReference type="EC" id="2.4.1.227" evidence="10"/>
<evidence type="ECO:0000256" key="6">
    <source>
        <dbReference type="ARBA" id="ARBA00022984"/>
    </source>
</evidence>
<dbReference type="InterPro" id="IPR006009">
    <property type="entry name" value="GlcNAc_MurG"/>
</dbReference>
<organism evidence="13 14">
    <name type="scientific">Inquilinus limosus</name>
    <dbReference type="NCBI Taxonomy" id="171674"/>
    <lineage>
        <taxon>Bacteria</taxon>
        <taxon>Pseudomonadati</taxon>
        <taxon>Pseudomonadota</taxon>
        <taxon>Alphaproteobacteria</taxon>
        <taxon>Rhodospirillales</taxon>
        <taxon>Rhodospirillaceae</taxon>
        <taxon>Inquilinus</taxon>
    </lineage>
</organism>
<dbReference type="GO" id="GO:0005975">
    <property type="term" value="P:carbohydrate metabolic process"/>
    <property type="evidence" value="ECO:0007669"/>
    <property type="project" value="InterPro"/>
</dbReference>
<keyword evidence="1 10" id="KW-1003">Cell membrane</keyword>
<dbReference type="Proteomes" id="UP000196655">
    <property type="component" value="Unassembled WGS sequence"/>
</dbReference>
<comment type="catalytic activity">
    <reaction evidence="10">
        <text>di-trans,octa-cis-undecaprenyl diphospho-N-acetyl-alpha-D-muramoyl-L-alanyl-D-glutamyl-meso-2,6-diaminopimeloyl-D-alanyl-D-alanine + UDP-N-acetyl-alpha-D-glucosamine = di-trans,octa-cis-undecaprenyl diphospho-[N-acetyl-alpha-D-glucosaminyl-(1-&gt;4)]-N-acetyl-alpha-D-muramoyl-L-alanyl-D-glutamyl-meso-2,6-diaminopimeloyl-D-alanyl-D-alanine + UDP + H(+)</text>
        <dbReference type="Rhea" id="RHEA:31227"/>
        <dbReference type="ChEBI" id="CHEBI:15378"/>
        <dbReference type="ChEBI" id="CHEBI:57705"/>
        <dbReference type="ChEBI" id="CHEBI:58223"/>
        <dbReference type="ChEBI" id="CHEBI:61387"/>
        <dbReference type="ChEBI" id="CHEBI:61388"/>
        <dbReference type="EC" id="2.4.1.227"/>
    </reaction>
</comment>
<feature type="binding site" evidence="10">
    <location>
        <begin position="14"/>
        <end position="16"/>
    </location>
    <ligand>
        <name>UDP-N-acetyl-alpha-D-glucosamine</name>
        <dbReference type="ChEBI" id="CHEBI:57705"/>
    </ligand>
</feature>
<keyword evidence="8 10" id="KW-0131">Cell cycle</keyword>
<keyword evidence="9 10" id="KW-0961">Cell wall biogenesis/degradation</keyword>
<protein>
    <recommendedName>
        <fullName evidence="10">UDP-N-acetylglucosamine--N-acetylmuramyl-(pentapeptide) pyrophosphoryl-undecaprenol N-acetylglucosamine transferase</fullName>
        <ecNumber evidence="10">2.4.1.227</ecNumber>
    </recommendedName>
    <alternativeName>
        <fullName evidence="10">Undecaprenyl-PP-MurNAc-pentapeptide-UDPGlcNAc GlcNAc transferase</fullName>
    </alternativeName>
</protein>
<keyword evidence="5 10" id="KW-0133">Cell shape</keyword>
<evidence type="ECO:0000256" key="9">
    <source>
        <dbReference type="ARBA" id="ARBA00023316"/>
    </source>
</evidence>
<dbReference type="PANTHER" id="PTHR21015">
    <property type="entry name" value="UDP-N-ACETYLGLUCOSAMINE--N-ACETYLMURAMYL-(PENTAPEPTIDE) PYROPHOSPHORYL-UNDECAPRENOL N-ACETYLGLUCOSAMINE TRANSFERASE 1"/>
    <property type="match status" value="1"/>
</dbReference>
<reference evidence="14" key="1">
    <citation type="submission" date="2017-05" db="EMBL/GenBank/DDBJ databases">
        <authorList>
            <person name="Macchi M."/>
            <person name="Festa S."/>
            <person name="Coppotelli B.M."/>
            <person name="Morelli I.S."/>
        </authorList>
    </citation>
    <scope>NUCLEOTIDE SEQUENCE [LARGE SCALE GENOMIC DNA]</scope>
    <source>
        <strain evidence="14">I</strain>
    </source>
</reference>
<evidence type="ECO:0000259" key="12">
    <source>
        <dbReference type="Pfam" id="PF04101"/>
    </source>
</evidence>
<comment type="function">
    <text evidence="10">Cell wall formation. Catalyzes the transfer of a GlcNAc subunit on undecaprenyl-pyrophosphoryl-MurNAc-pentapeptide (lipid intermediate I) to form undecaprenyl-pyrophosphoryl-MurNAc-(pentapeptide)GlcNAc (lipid intermediate II).</text>
</comment>
<evidence type="ECO:0000256" key="10">
    <source>
        <dbReference type="HAMAP-Rule" id="MF_00033"/>
    </source>
</evidence>
<comment type="pathway">
    <text evidence="10">Cell wall biogenesis; peptidoglycan biosynthesis.</text>
</comment>
<keyword evidence="4 10" id="KW-0808">Transferase</keyword>
<dbReference type="AlphaFoldDB" id="A0A211ZBX9"/>
<dbReference type="UniPathway" id="UPA00219"/>
<comment type="similarity">
    <text evidence="10">Belongs to the glycosyltransferase 28 family. MurG subfamily.</text>
</comment>
<dbReference type="GO" id="GO:0009252">
    <property type="term" value="P:peptidoglycan biosynthetic process"/>
    <property type="evidence" value="ECO:0007669"/>
    <property type="project" value="UniProtKB-UniRule"/>
</dbReference>
<dbReference type="Pfam" id="PF03033">
    <property type="entry name" value="Glyco_transf_28"/>
    <property type="match status" value="1"/>
</dbReference>
<feature type="binding site" evidence="10">
    <location>
        <position position="194"/>
    </location>
    <ligand>
        <name>UDP-N-acetyl-alpha-D-glucosamine</name>
        <dbReference type="ChEBI" id="CHEBI:57705"/>
    </ligand>
</feature>
<dbReference type="GO" id="GO:0005886">
    <property type="term" value="C:plasma membrane"/>
    <property type="evidence" value="ECO:0007669"/>
    <property type="project" value="UniProtKB-SubCell"/>
</dbReference>
<name>A0A211ZBX9_9PROT</name>
<dbReference type="CDD" id="cd03785">
    <property type="entry name" value="GT28_MurG"/>
    <property type="match status" value="1"/>
</dbReference>
<dbReference type="GO" id="GO:0008360">
    <property type="term" value="P:regulation of cell shape"/>
    <property type="evidence" value="ECO:0007669"/>
    <property type="project" value="UniProtKB-KW"/>
</dbReference>
<evidence type="ECO:0000313" key="14">
    <source>
        <dbReference type="Proteomes" id="UP000196655"/>
    </source>
</evidence>
<dbReference type="Gene3D" id="3.40.50.2000">
    <property type="entry name" value="Glycogen Phosphorylase B"/>
    <property type="match status" value="2"/>
</dbReference>
<feature type="binding site" evidence="10">
    <location>
        <position position="295"/>
    </location>
    <ligand>
        <name>UDP-N-acetyl-alpha-D-glucosamine</name>
        <dbReference type="ChEBI" id="CHEBI:57705"/>
    </ligand>
</feature>
<dbReference type="HAMAP" id="MF_00033">
    <property type="entry name" value="MurG"/>
    <property type="match status" value="1"/>
</dbReference>
<dbReference type="GO" id="GO:0071555">
    <property type="term" value="P:cell wall organization"/>
    <property type="evidence" value="ECO:0007669"/>
    <property type="project" value="UniProtKB-KW"/>
</dbReference>
<evidence type="ECO:0000256" key="8">
    <source>
        <dbReference type="ARBA" id="ARBA00023306"/>
    </source>
</evidence>
<dbReference type="GO" id="GO:0051301">
    <property type="term" value="P:cell division"/>
    <property type="evidence" value="ECO:0007669"/>
    <property type="project" value="UniProtKB-KW"/>
</dbReference>
<feature type="domain" description="Glycosyltransferase family 28 N-terminal" evidence="11">
    <location>
        <begin position="7"/>
        <end position="142"/>
    </location>
</feature>
<dbReference type="OrthoDB" id="9808936at2"/>
<evidence type="ECO:0000259" key="11">
    <source>
        <dbReference type="Pfam" id="PF03033"/>
    </source>
</evidence>
<evidence type="ECO:0000256" key="3">
    <source>
        <dbReference type="ARBA" id="ARBA00022676"/>
    </source>
</evidence>
<sequence>MNDPRPILLAAGGTGGHVFPAEALARTLIARGHAVRLATDPRGRAFGDRLPEVPVDAVRSATVAPGLVGKLKTATLLGLGYLDASGVLRRHRPAAVVGFGGYPSAPTVLAASRAGIPVLLHEQNALLGRVNRWLAGRAAAIATGFPLQAAPAQGGRRVEVTGNPVRPAIAAKADAPYPAPTADGRLTLLVLGGSQGARVFSELIPAAVALLPEGLRSRLSIVQQSRPEDIEACRERYAAIGADATLSTFFDDVPERLAAAQLVICRSGASTAAELATIGRPAILVPYPFAMDDHQTANAKAIAASGGGWLMPQSDLTPEVLASRLEHLYTRPSVLVEAAGAARAAAHPDAADRLADLVLALAGHGAGLRAQVATGAN</sequence>
<dbReference type="InterPro" id="IPR004276">
    <property type="entry name" value="GlycoTrans_28_N"/>
</dbReference>
<dbReference type="InterPro" id="IPR007235">
    <property type="entry name" value="Glyco_trans_28_C"/>
</dbReference>
<dbReference type="RefSeq" id="WP_088155774.1">
    <property type="nucleotide sequence ID" value="NZ_NHON01000089.1"/>
</dbReference>
<keyword evidence="7 10" id="KW-0472">Membrane</keyword>
<dbReference type="PANTHER" id="PTHR21015:SF22">
    <property type="entry name" value="GLYCOSYLTRANSFERASE"/>
    <property type="match status" value="1"/>
</dbReference>
<dbReference type="SUPFAM" id="SSF53756">
    <property type="entry name" value="UDP-Glycosyltransferase/glycogen phosphorylase"/>
    <property type="match status" value="1"/>
</dbReference>
<comment type="caution">
    <text evidence="10">Lacks conserved residue(s) required for the propagation of feature annotation.</text>
</comment>
<dbReference type="EMBL" id="NHON01000089">
    <property type="protein sequence ID" value="OWJ62782.1"/>
    <property type="molecule type" value="Genomic_DNA"/>
</dbReference>
<gene>
    <name evidence="10" type="primary">murG</name>
    <name evidence="13" type="ORF">BWR60_29520</name>
</gene>
<comment type="caution">
    <text evidence="13">The sequence shown here is derived from an EMBL/GenBank/DDBJ whole genome shotgun (WGS) entry which is preliminary data.</text>
</comment>
<dbReference type="GO" id="GO:0051991">
    <property type="term" value="F:UDP-N-acetyl-D-glucosamine:N-acetylmuramoyl-L-alanyl-D-glutamyl-meso-2,6-diaminopimelyl-D-alanyl-D-alanine-diphosphoundecaprenol 4-beta-N-acetylglucosaminlytransferase activity"/>
    <property type="evidence" value="ECO:0007669"/>
    <property type="project" value="RHEA"/>
</dbReference>
<dbReference type="GO" id="GO:0050511">
    <property type="term" value="F:undecaprenyldiphospho-muramoylpentapeptide beta-N-acetylglucosaminyltransferase activity"/>
    <property type="evidence" value="ECO:0007669"/>
    <property type="project" value="UniProtKB-UniRule"/>
</dbReference>
<evidence type="ECO:0000256" key="4">
    <source>
        <dbReference type="ARBA" id="ARBA00022679"/>
    </source>
</evidence>
<dbReference type="STRING" id="1122125.GCA_000423185_04989"/>
<proteinExistence type="inferred from homology"/>
<feature type="domain" description="Glycosyl transferase family 28 C-terminal" evidence="12">
    <location>
        <begin position="187"/>
        <end position="354"/>
    </location>
</feature>
<keyword evidence="6 10" id="KW-0573">Peptidoglycan synthesis</keyword>
<evidence type="ECO:0000256" key="7">
    <source>
        <dbReference type="ARBA" id="ARBA00023136"/>
    </source>
</evidence>
<dbReference type="NCBIfam" id="TIGR01133">
    <property type="entry name" value="murG"/>
    <property type="match status" value="1"/>
</dbReference>
<feature type="binding site" evidence="10">
    <location>
        <position position="124"/>
    </location>
    <ligand>
        <name>UDP-N-acetyl-alpha-D-glucosamine</name>
        <dbReference type="ChEBI" id="CHEBI:57705"/>
    </ligand>
</feature>
<feature type="binding site" evidence="10">
    <location>
        <position position="166"/>
    </location>
    <ligand>
        <name>UDP-N-acetyl-alpha-D-glucosamine</name>
        <dbReference type="ChEBI" id="CHEBI:57705"/>
    </ligand>
</feature>
<evidence type="ECO:0000256" key="2">
    <source>
        <dbReference type="ARBA" id="ARBA00022618"/>
    </source>
</evidence>
<keyword evidence="2 10" id="KW-0132">Cell division</keyword>
<accession>A0A211ZBX9</accession>
<dbReference type="Pfam" id="PF04101">
    <property type="entry name" value="Glyco_tran_28_C"/>
    <property type="match status" value="1"/>
</dbReference>
<keyword evidence="3 10" id="KW-0328">Glycosyltransferase</keyword>
<evidence type="ECO:0000256" key="5">
    <source>
        <dbReference type="ARBA" id="ARBA00022960"/>
    </source>
</evidence>
<keyword evidence="14" id="KW-1185">Reference proteome</keyword>
<evidence type="ECO:0000256" key="1">
    <source>
        <dbReference type="ARBA" id="ARBA00022475"/>
    </source>
</evidence>